<dbReference type="AlphaFoldDB" id="A0A9X2GQ92"/>
<dbReference type="Proteomes" id="UP001139648">
    <property type="component" value="Unassembled WGS sequence"/>
</dbReference>
<organism evidence="2 3">
    <name type="scientific">Nonomuraea thailandensis</name>
    <dbReference type="NCBI Taxonomy" id="1188745"/>
    <lineage>
        <taxon>Bacteria</taxon>
        <taxon>Bacillati</taxon>
        <taxon>Actinomycetota</taxon>
        <taxon>Actinomycetes</taxon>
        <taxon>Streptosporangiales</taxon>
        <taxon>Streptosporangiaceae</taxon>
        <taxon>Nonomuraea</taxon>
    </lineage>
</organism>
<feature type="region of interest" description="Disordered" evidence="1">
    <location>
        <begin position="94"/>
        <end position="114"/>
    </location>
</feature>
<proteinExistence type="predicted"/>
<accession>A0A9X2GQ92</accession>
<evidence type="ECO:0000256" key="1">
    <source>
        <dbReference type="SAM" id="MobiDB-lite"/>
    </source>
</evidence>
<name>A0A9X2GQ92_9ACTN</name>
<sequence>MQALGEDHHLARARPAGVPVLPGDSAWVALLVSFDRGQTWRPSGTLNLPTAQCDTAARLFLMTAMSMATEDHALNVVWQVLAWPAREGQECPSAAPPIVSLRSDGEVPGQLPLP</sequence>
<dbReference type="EMBL" id="JAMZEB010000002">
    <property type="protein sequence ID" value="MCP2359701.1"/>
    <property type="molecule type" value="Genomic_DNA"/>
</dbReference>
<protein>
    <submittedName>
        <fullName evidence="2">Uncharacterized protein</fullName>
    </submittedName>
</protein>
<evidence type="ECO:0000313" key="3">
    <source>
        <dbReference type="Proteomes" id="UP001139648"/>
    </source>
</evidence>
<gene>
    <name evidence="2" type="ORF">HD597_006721</name>
</gene>
<comment type="caution">
    <text evidence="2">The sequence shown here is derived from an EMBL/GenBank/DDBJ whole genome shotgun (WGS) entry which is preliminary data.</text>
</comment>
<evidence type="ECO:0000313" key="2">
    <source>
        <dbReference type="EMBL" id="MCP2359701.1"/>
    </source>
</evidence>
<keyword evidence="3" id="KW-1185">Reference proteome</keyword>
<reference evidence="2" key="1">
    <citation type="submission" date="2022-06" db="EMBL/GenBank/DDBJ databases">
        <title>Sequencing the genomes of 1000 actinobacteria strains.</title>
        <authorList>
            <person name="Klenk H.-P."/>
        </authorList>
    </citation>
    <scope>NUCLEOTIDE SEQUENCE</scope>
    <source>
        <strain evidence="2">DSM 46694</strain>
    </source>
</reference>